<evidence type="ECO:0000256" key="5">
    <source>
        <dbReference type="SAM" id="Phobius"/>
    </source>
</evidence>
<evidence type="ECO:0000256" key="4">
    <source>
        <dbReference type="ARBA" id="ARBA00023136"/>
    </source>
</evidence>
<keyword evidence="4 5" id="KW-0472">Membrane</keyword>
<protein>
    <recommendedName>
        <fullName evidence="7">BAX inhibitor (BI)-1/YccA family protein</fullName>
    </recommendedName>
</protein>
<proteinExistence type="predicted"/>
<reference evidence="6" key="1">
    <citation type="submission" date="2018-05" db="EMBL/GenBank/DDBJ databases">
        <authorList>
            <person name="Lanie J.A."/>
            <person name="Ng W.-L."/>
            <person name="Kazmierczak K.M."/>
            <person name="Andrzejewski T.M."/>
            <person name="Davidsen T.M."/>
            <person name="Wayne K.J."/>
            <person name="Tettelin H."/>
            <person name="Glass J.I."/>
            <person name="Rusch D."/>
            <person name="Podicherti R."/>
            <person name="Tsui H.-C.T."/>
            <person name="Winkler M.E."/>
        </authorList>
    </citation>
    <scope>NUCLEOTIDE SEQUENCE</scope>
</reference>
<dbReference type="InterPro" id="IPR006214">
    <property type="entry name" value="Bax_inhibitor_1-related"/>
</dbReference>
<organism evidence="6">
    <name type="scientific">marine metagenome</name>
    <dbReference type="NCBI Taxonomy" id="408172"/>
    <lineage>
        <taxon>unclassified sequences</taxon>
        <taxon>metagenomes</taxon>
        <taxon>ecological metagenomes</taxon>
    </lineage>
</organism>
<name>A0A382ZQB2_9ZZZZ</name>
<comment type="subcellular location">
    <subcellularLocation>
        <location evidence="1">Membrane</location>
        <topology evidence="1">Multi-pass membrane protein</topology>
    </subcellularLocation>
</comment>
<sequence>QKIKNMYLVSDSGEIMGKKAVMGALTLYLDFINLFIMLLRLFGQRR</sequence>
<feature type="non-terminal residue" evidence="6">
    <location>
        <position position="1"/>
    </location>
</feature>
<accession>A0A382ZQB2</accession>
<evidence type="ECO:0000313" key="6">
    <source>
        <dbReference type="EMBL" id="SVD97255.1"/>
    </source>
</evidence>
<evidence type="ECO:0000256" key="2">
    <source>
        <dbReference type="ARBA" id="ARBA00022692"/>
    </source>
</evidence>
<evidence type="ECO:0000256" key="3">
    <source>
        <dbReference type="ARBA" id="ARBA00022989"/>
    </source>
</evidence>
<keyword evidence="3 5" id="KW-1133">Transmembrane helix</keyword>
<dbReference type="AlphaFoldDB" id="A0A382ZQB2"/>
<feature type="transmembrane region" description="Helical" evidence="5">
    <location>
        <begin position="20"/>
        <end position="42"/>
    </location>
</feature>
<dbReference type="EMBL" id="UINC01185513">
    <property type="protein sequence ID" value="SVD97255.1"/>
    <property type="molecule type" value="Genomic_DNA"/>
</dbReference>
<evidence type="ECO:0000256" key="1">
    <source>
        <dbReference type="ARBA" id="ARBA00004141"/>
    </source>
</evidence>
<evidence type="ECO:0008006" key="7">
    <source>
        <dbReference type="Google" id="ProtNLM"/>
    </source>
</evidence>
<keyword evidence="2 5" id="KW-0812">Transmembrane</keyword>
<dbReference type="GO" id="GO:0016020">
    <property type="term" value="C:membrane"/>
    <property type="evidence" value="ECO:0007669"/>
    <property type="project" value="UniProtKB-SubCell"/>
</dbReference>
<gene>
    <name evidence="6" type="ORF">METZ01_LOCUS450109</name>
</gene>
<dbReference type="Pfam" id="PF01027">
    <property type="entry name" value="Bax1-I"/>
    <property type="match status" value="1"/>
</dbReference>